<name>A0A381ZD65_9ZZZZ</name>
<protein>
    <submittedName>
        <fullName evidence="1">Uncharacterized protein</fullName>
    </submittedName>
</protein>
<accession>A0A381ZD65</accession>
<dbReference type="AlphaFoldDB" id="A0A381ZD65"/>
<evidence type="ECO:0000313" key="1">
    <source>
        <dbReference type="EMBL" id="SVA87206.1"/>
    </source>
</evidence>
<proteinExistence type="predicted"/>
<sequence length="140" mass="14143">MANNVKELMDTDWRVQASATLQADTNSGTGLLLIDISGLQGWIAGDKLAITKVFWSLGTGIATLMWNGTGGGGATTKDAIVMNGGGAYGYSPGQPALLSDAVGTNAVTGDLMIVNAAAVTGTIIVECNKHVTTAGVGWSA</sequence>
<reference evidence="1" key="1">
    <citation type="submission" date="2018-05" db="EMBL/GenBank/DDBJ databases">
        <authorList>
            <person name="Lanie J.A."/>
            <person name="Ng W.-L."/>
            <person name="Kazmierczak K.M."/>
            <person name="Andrzejewski T.M."/>
            <person name="Davidsen T.M."/>
            <person name="Wayne K.J."/>
            <person name="Tettelin H."/>
            <person name="Glass J.I."/>
            <person name="Rusch D."/>
            <person name="Podicherti R."/>
            <person name="Tsui H.-C.T."/>
            <person name="Winkler M.E."/>
        </authorList>
    </citation>
    <scope>NUCLEOTIDE SEQUENCE</scope>
</reference>
<dbReference type="EMBL" id="UINC01020868">
    <property type="protein sequence ID" value="SVA87206.1"/>
    <property type="molecule type" value="Genomic_DNA"/>
</dbReference>
<organism evidence="1">
    <name type="scientific">marine metagenome</name>
    <dbReference type="NCBI Taxonomy" id="408172"/>
    <lineage>
        <taxon>unclassified sequences</taxon>
        <taxon>metagenomes</taxon>
        <taxon>ecological metagenomes</taxon>
    </lineage>
</organism>
<gene>
    <name evidence="1" type="ORF">METZ01_LOCUS140060</name>
</gene>